<dbReference type="AlphaFoldDB" id="A0A1E3SIT9"/>
<organism evidence="1 2">
    <name type="scientific">Mycobacterium intermedium</name>
    <dbReference type="NCBI Taxonomy" id="28445"/>
    <lineage>
        <taxon>Bacteria</taxon>
        <taxon>Bacillati</taxon>
        <taxon>Actinomycetota</taxon>
        <taxon>Actinomycetes</taxon>
        <taxon>Mycobacteriales</taxon>
        <taxon>Mycobacteriaceae</taxon>
        <taxon>Mycobacterium</taxon>
        <taxon>Mycobacterium simiae complex</taxon>
    </lineage>
</organism>
<keyword evidence="2" id="KW-1185">Reference proteome</keyword>
<evidence type="ECO:0000313" key="2">
    <source>
        <dbReference type="Proteomes" id="UP000192739"/>
    </source>
</evidence>
<sequence length="414" mass="45520">MAYDELTQPELARLVPELLLSGHLIDRSGMGHVLAAFGQSGMTAVAIEEWMGASPVYTRRMRAAFGLTGDTVAEIFKMMQLDVGAPPQFMDFRYTIIDDYHGEFYLDHCGALLDVEPLGDEAVKQMCHDIEDPTFEATAIATNPRARFRPIHRPPRVPSDRHPHCAWTVSIDPDNEPLPLPEEAEVIGATEAAGVRLSEIESAGDGITDYRGPLTDDVQFHQWSRSALVRMAEEVALQHHLLSLSFDLSVRGRCEADQATDLLRKQFIGVAGVAAARLRRCLGLGSGVADLARVLRLHPALNPLQYTGIAVTAQDGDVVEVRLPADTPAVRDRGWIATIDEEHLEPLRAIGVGVDPHWNDLAVHRDGDALVVEVRWSQDAVKRSPEVAMTEFSKGAAFEFADRGIPLPLTPIKR</sequence>
<dbReference type="STRING" id="28445.BHQ20_06555"/>
<accession>A0A1E3SIT9</accession>
<dbReference type="OrthoDB" id="3461157at2"/>
<dbReference type="Proteomes" id="UP000192739">
    <property type="component" value="Unassembled WGS sequence"/>
</dbReference>
<gene>
    <name evidence="1" type="ORF">BST27_06745</name>
</gene>
<comment type="caution">
    <text evidence="1">The sequence shown here is derived from an EMBL/GenBank/DDBJ whole genome shotgun (WGS) entry which is preliminary data.</text>
</comment>
<protein>
    <submittedName>
        <fullName evidence="1">Uncharacterized protein</fullName>
    </submittedName>
</protein>
<dbReference type="RefSeq" id="WP_069418303.1">
    <property type="nucleotide sequence ID" value="NZ_CBCRZH010000035.1"/>
</dbReference>
<evidence type="ECO:0000313" key="1">
    <source>
        <dbReference type="EMBL" id="ORB08977.1"/>
    </source>
</evidence>
<name>A0A1E3SIT9_MYCIE</name>
<reference evidence="1 2" key="1">
    <citation type="submission" date="2017-02" db="EMBL/GenBank/DDBJ databases">
        <title>The new phylogeny of genus Mycobacterium.</title>
        <authorList>
            <person name="Tortoli E."/>
            <person name="Trovato A."/>
            <person name="Cirillo D.M."/>
        </authorList>
    </citation>
    <scope>NUCLEOTIDE SEQUENCE [LARGE SCALE GENOMIC DNA]</scope>
    <source>
        <strain evidence="1 2">DSM 44049</strain>
    </source>
</reference>
<dbReference type="EMBL" id="MVHT01000012">
    <property type="protein sequence ID" value="ORB08977.1"/>
    <property type="molecule type" value="Genomic_DNA"/>
</dbReference>
<proteinExistence type="predicted"/>